<sequence>MTSAWNDPIHLRIEDHLQNDEQKAEKMPEGDCQRAVACCQRLVRANLLLTARQQGQRRPKFLEDSLQDPGHRAPHELYMALSFDPHGTGWLLRGSTGIHQLCIGNQSLLRQRMVRICSEDDSALCIHKQCHHFIGNA</sequence>
<dbReference type="EMBL" id="CAMXCT010000668">
    <property type="protein sequence ID" value="CAI3981854.1"/>
    <property type="molecule type" value="Genomic_DNA"/>
</dbReference>
<evidence type="ECO:0000313" key="1">
    <source>
        <dbReference type="EMBL" id="CAI3981854.1"/>
    </source>
</evidence>
<reference evidence="1" key="1">
    <citation type="submission" date="2022-10" db="EMBL/GenBank/DDBJ databases">
        <authorList>
            <person name="Chen Y."/>
            <person name="Dougan E. K."/>
            <person name="Chan C."/>
            <person name="Rhodes N."/>
            <person name="Thang M."/>
        </authorList>
    </citation>
    <scope>NUCLEOTIDE SEQUENCE</scope>
</reference>
<evidence type="ECO:0000313" key="2">
    <source>
        <dbReference type="EMBL" id="CAL1135229.1"/>
    </source>
</evidence>
<dbReference type="Proteomes" id="UP001152797">
    <property type="component" value="Unassembled WGS sequence"/>
</dbReference>
<dbReference type="EMBL" id="CAMXCT030000668">
    <property type="protein sequence ID" value="CAL4769166.1"/>
    <property type="molecule type" value="Genomic_DNA"/>
</dbReference>
<evidence type="ECO:0000313" key="3">
    <source>
        <dbReference type="Proteomes" id="UP001152797"/>
    </source>
</evidence>
<dbReference type="AlphaFoldDB" id="A0A9P1BYL1"/>
<organism evidence="1">
    <name type="scientific">Cladocopium goreaui</name>
    <dbReference type="NCBI Taxonomy" id="2562237"/>
    <lineage>
        <taxon>Eukaryota</taxon>
        <taxon>Sar</taxon>
        <taxon>Alveolata</taxon>
        <taxon>Dinophyceae</taxon>
        <taxon>Suessiales</taxon>
        <taxon>Symbiodiniaceae</taxon>
        <taxon>Cladocopium</taxon>
    </lineage>
</organism>
<proteinExistence type="predicted"/>
<dbReference type="EMBL" id="CAMXCT020000668">
    <property type="protein sequence ID" value="CAL1135229.1"/>
    <property type="molecule type" value="Genomic_DNA"/>
</dbReference>
<comment type="caution">
    <text evidence="1">The sequence shown here is derived from an EMBL/GenBank/DDBJ whole genome shotgun (WGS) entry which is preliminary data.</text>
</comment>
<keyword evidence="3" id="KW-1185">Reference proteome</keyword>
<gene>
    <name evidence="1" type="ORF">C1SCF055_LOCUS9604</name>
</gene>
<protein>
    <submittedName>
        <fullName evidence="1">Uncharacterized protein</fullName>
    </submittedName>
</protein>
<reference evidence="2" key="2">
    <citation type="submission" date="2024-04" db="EMBL/GenBank/DDBJ databases">
        <authorList>
            <person name="Chen Y."/>
            <person name="Shah S."/>
            <person name="Dougan E. K."/>
            <person name="Thang M."/>
            <person name="Chan C."/>
        </authorList>
    </citation>
    <scope>NUCLEOTIDE SEQUENCE [LARGE SCALE GENOMIC DNA]</scope>
</reference>
<accession>A0A9P1BYL1</accession>
<name>A0A9P1BYL1_9DINO</name>